<dbReference type="AlphaFoldDB" id="A0A291W4E4"/>
<proteinExistence type="predicted"/>
<gene>
    <name evidence="1" type="ORF">SMD44_p10012</name>
</gene>
<geneLocation type="plasmid" evidence="2">
    <name>pmdjk44.1</name>
</geneLocation>
<evidence type="ECO:0000313" key="1">
    <source>
        <dbReference type="EMBL" id="ATM24511.1"/>
    </source>
</evidence>
<name>A0A291W4E4_9ACTN</name>
<reference evidence="1 2" key="1">
    <citation type="submission" date="2017-10" db="EMBL/GenBank/DDBJ databases">
        <title>Streptomyces alboflavus Genome sequencing and assembly.</title>
        <authorList>
            <person name="Wang Y."/>
            <person name="Du B."/>
            <person name="Ding Y."/>
            <person name="Liu H."/>
            <person name="Hou Q."/>
            <person name="Liu K."/>
            <person name="Wang C."/>
            <person name="Yao L."/>
        </authorList>
    </citation>
    <scope>NUCLEOTIDE SEQUENCE [LARGE SCALE GENOMIC DNA]</scope>
    <source>
        <strain evidence="1 2">MDJK44</strain>
        <plasmid evidence="2">Plasmid pmdjk44.1</plasmid>
    </source>
</reference>
<dbReference type="RefSeq" id="WP_100112361.1">
    <property type="nucleotide sequence ID" value="NZ_CP023976.1"/>
</dbReference>
<dbReference type="EMBL" id="CP023976">
    <property type="protein sequence ID" value="ATM24511.1"/>
    <property type="molecule type" value="Genomic_DNA"/>
</dbReference>
<evidence type="ECO:0000313" key="2">
    <source>
        <dbReference type="Proteomes" id="UP000195880"/>
    </source>
</evidence>
<keyword evidence="1" id="KW-0614">Plasmid</keyword>
<dbReference type="KEGG" id="salf:SMD44_p10012"/>
<dbReference type="Proteomes" id="UP000195880">
    <property type="component" value="Plasmid pMDJK44.1"/>
</dbReference>
<organism evidence="1 2">
    <name type="scientific">Streptomyces alboflavus</name>
    <dbReference type="NCBI Taxonomy" id="67267"/>
    <lineage>
        <taxon>Bacteria</taxon>
        <taxon>Bacillati</taxon>
        <taxon>Actinomycetota</taxon>
        <taxon>Actinomycetes</taxon>
        <taxon>Kitasatosporales</taxon>
        <taxon>Streptomycetaceae</taxon>
        <taxon>Streptomyces</taxon>
    </lineage>
</organism>
<keyword evidence="2" id="KW-1185">Reference proteome</keyword>
<protein>
    <submittedName>
        <fullName evidence="1">Uncharacterized protein</fullName>
    </submittedName>
</protein>
<sequence>MTIEQLHQALEALGEDLAAGRWSPHRTESELASHVAFGLQSVAGTHRDKDAGEHAATGALPEVVRAALRAVGPDIATPGVTDSRWAAVVVRCAATLESAHIADSEAGRLLAVRLLNACITAAAALQDKPCPMCFQLALGWHTVLGTDPRSVTSRGSARTLYGLHVQTVHPNTPAPHPDYENCSDCRHFVSYVERSGDDVEVDGACATPGPEVLEQHLYSHLIDRVPVPRPGDPAGHR</sequence>
<accession>A0A291W4E4</accession>